<dbReference type="SMART" id="SM00862">
    <property type="entry name" value="Trans_reg_C"/>
    <property type="match status" value="1"/>
</dbReference>
<dbReference type="InterPro" id="IPR016032">
    <property type="entry name" value="Sig_transdc_resp-reg_C-effctor"/>
</dbReference>
<comment type="similarity">
    <text evidence="1">Belongs to the AfsR/DnrI/RedD regulatory family.</text>
</comment>
<evidence type="ECO:0000256" key="5">
    <source>
        <dbReference type="ARBA" id="ARBA00023163"/>
    </source>
</evidence>
<dbReference type="Gene3D" id="1.25.40.10">
    <property type="entry name" value="Tetratricopeptide repeat domain"/>
    <property type="match status" value="1"/>
</dbReference>
<evidence type="ECO:0000256" key="6">
    <source>
        <dbReference type="SAM" id="MobiDB-lite"/>
    </source>
</evidence>
<proteinExistence type="inferred from homology"/>
<evidence type="ECO:0008006" key="10">
    <source>
        <dbReference type="Google" id="ProtNLM"/>
    </source>
</evidence>
<feature type="domain" description="Bacterial transcriptional activator" evidence="8">
    <location>
        <begin position="116"/>
        <end position="261"/>
    </location>
</feature>
<dbReference type="GO" id="GO:0003677">
    <property type="term" value="F:DNA binding"/>
    <property type="evidence" value="ECO:0007669"/>
    <property type="project" value="UniProtKB-KW"/>
</dbReference>
<keyword evidence="5" id="KW-0804">Transcription</keyword>
<reference evidence="9" key="3">
    <citation type="submission" date="2006-11" db="EMBL/GenBank/DDBJ databases">
        <authorList>
            <person name="Gruschow S."/>
            <person name="Chang L.C."/>
            <person name="Mao Y."/>
            <person name="Varoglu M."/>
            <person name="Sherman D.H."/>
        </authorList>
    </citation>
    <scope>NUCLEOTIDE SEQUENCE</scope>
    <source>
        <strain evidence="9">NRRL 2564</strain>
    </source>
</reference>
<feature type="region of interest" description="Disordered" evidence="6">
    <location>
        <begin position="1"/>
        <end position="23"/>
    </location>
</feature>
<dbReference type="InterPro" id="IPR011990">
    <property type="entry name" value="TPR-like_helical_dom_sf"/>
</dbReference>
<evidence type="ECO:0000256" key="4">
    <source>
        <dbReference type="ARBA" id="ARBA00023125"/>
    </source>
</evidence>
<dbReference type="Gene3D" id="1.10.10.10">
    <property type="entry name" value="Winged helix-like DNA-binding domain superfamily/Winged helix DNA-binding domain"/>
    <property type="match status" value="1"/>
</dbReference>
<dbReference type="AlphaFoldDB" id="Q9X5Q1"/>
<evidence type="ECO:0000313" key="9">
    <source>
        <dbReference type="EMBL" id="AAD28451.1"/>
    </source>
</evidence>
<dbReference type="PANTHER" id="PTHR35807">
    <property type="entry name" value="TRANSCRIPTIONAL REGULATOR REDD-RELATED"/>
    <property type="match status" value="1"/>
</dbReference>
<dbReference type="PANTHER" id="PTHR35807:SF1">
    <property type="entry name" value="TRANSCRIPTIONAL REGULATOR REDD"/>
    <property type="match status" value="1"/>
</dbReference>
<dbReference type="GO" id="GO:0000160">
    <property type="term" value="P:phosphorelay signal transduction system"/>
    <property type="evidence" value="ECO:0007669"/>
    <property type="project" value="UniProtKB-KW"/>
</dbReference>
<name>Q9X5Q1_STRLA</name>
<keyword evidence="4" id="KW-0238">DNA-binding</keyword>
<evidence type="ECO:0000259" key="7">
    <source>
        <dbReference type="SMART" id="SM00862"/>
    </source>
</evidence>
<dbReference type="SMART" id="SM01043">
    <property type="entry name" value="BTAD"/>
    <property type="match status" value="1"/>
</dbReference>
<dbReference type="CDD" id="cd15831">
    <property type="entry name" value="BTAD"/>
    <property type="match status" value="1"/>
</dbReference>
<dbReference type="SUPFAM" id="SSF46894">
    <property type="entry name" value="C-terminal effector domain of the bipartite response regulators"/>
    <property type="match status" value="1"/>
</dbReference>
<dbReference type="GO" id="GO:0006355">
    <property type="term" value="P:regulation of DNA-templated transcription"/>
    <property type="evidence" value="ECO:0007669"/>
    <property type="project" value="InterPro"/>
</dbReference>
<feature type="domain" description="OmpR/PhoB-type" evidence="7">
    <location>
        <begin position="36"/>
        <end position="109"/>
    </location>
</feature>
<evidence type="ECO:0000259" key="8">
    <source>
        <dbReference type="SMART" id="SM01043"/>
    </source>
</evidence>
<dbReference type="InterPro" id="IPR001867">
    <property type="entry name" value="OmpR/PhoB-type_DNA-bd"/>
</dbReference>
<keyword evidence="3" id="KW-0805">Transcription regulation</keyword>
<dbReference type="InterPro" id="IPR051677">
    <property type="entry name" value="AfsR-DnrI-RedD_regulator"/>
</dbReference>
<dbReference type="EMBL" id="AF127374">
    <property type="protein sequence ID" value="AAD28451.1"/>
    <property type="molecule type" value="Genomic_DNA"/>
</dbReference>
<accession>Q9X5Q1</accession>
<evidence type="ECO:0000256" key="2">
    <source>
        <dbReference type="ARBA" id="ARBA00023012"/>
    </source>
</evidence>
<evidence type="ECO:0000256" key="1">
    <source>
        <dbReference type="ARBA" id="ARBA00005820"/>
    </source>
</evidence>
<dbReference type="InterPro" id="IPR036388">
    <property type="entry name" value="WH-like_DNA-bd_sf"/>
</dbReference>
<evidence type="ECO:0000256" key="3">
    <source>
        <dbReference type="ARBA" id="ARBA00023015"/>
    </source>
</evidence>
<dbReference type="Pfam" id="PF03704">
    <property type="entry name" value="BTAD"/>
    <property type="match status" value="1"/>
</dbReference>
<keyword evidence="2" id="KW-0902">Two-component regulatory system</keyword>
<dbReference type="SUPFAM" id="SSF48452">
    <property type="entry name" value="TPR-like"/>
    <property type="match status" value="1"/>
</dbReference>
<reference evidence="9" key="2">
    <citation type="submission" date="1999-05" db="EMBL/GenBank/DDBJ databases">
        <authorList>
            <person name="Mao Y.Q."/>
            <person name="Varoglu M."/>
            <person name="Sherman D.H."/>
        </authorList>
    </citation>
    <scope>NUCLEOTIDE SEQUENCE</scope>
    <source>
        <strain evidence="9">NRRL 2564</strain>
    </source>
</reference>
<dbReference type="Pfam" id="PF00486">
    <property type="entry name" value="Trans_reg_C"/>
    <property type="match status" value="1"/>
</dbReference>
<dbReference type="InterPro" id="IPR005158">
    <property type="entry name" value="BTAD"/>
</dbReference>
<organism evidence="9">
    <name type="scientific">Streptomyces lavendulae</name>
    <dbReference type="NCBI Taxonomy" id="1914"/>
    <lineage>
        <taxon>Bacteria</taxon>
        <taxon>Bacillati</taxon>
        <taxon>Actinomycetota</taxon>
        <taxon>Actinomycetes</taxon>
        <taxon>Kitasatosporales</taxon>
        <taxon>Streptomycetaceae</taxon>
        <taxon>Streptomyces</taxon>
    </lineage>
</organism>
<protein>
    <recommendedName>
        <fullName evidence="10">Transcriptional regulatory protein EmbR</fullName>
    </recommendedName>
</protein>
<reference evidence="9" key="1">
    <citation type="journal article" date="1999" name="Chem. Biol.">
        <title>Molecular characterization and analysis of the biosynthetic gene cluster for the antitumor antibiotic mitomycin C from Streptomyces lavendulae NRRL 2564.</title>
        <authorList>
            <person name="Mao Y.Q."/>
            <person name="Varoglu M."/>
            <person name="Sherman D.H."/>
        </authorList>
    </citation>
    <scope>NUCLEOTIDE SEQUENCE</scope>
    <source>
        <strain evidence="9">NRRL 2564</strain>
    </source>
</reference>
<sequence>MLNLPKGMERAHPHSPPQVGILGPLEVRSAGGAGTGAAVSGIRVRTLLAALTARLGQAMSTERILKEVWADNPPATDRKAVAVAVLRLRRVLGDNEGRWLLTRPSGYVLDIPPDHLDAVRAETLVREGRAALAAGDPRVAARHLTRALDQWRGEPYADANAISTVSQRITELENLRSEAVQAHIDARLELGHHQELVGELRSLTAANPLHEPHWLQLMLALYRSGKQAEALAAYMQLRQALAENLGIDPGRQLQELHLRILRADAGLLTGSGPAAPAEPLLVRQS</sequence>